<evidence type="ECO:0000259" key="14">
    <source>
        <dbReference type="PROSITE" id="PS51050"/>
    </source>
</evidence>
<organism evidence="16 17">
    <name type="scientific">Macleaya cordata</name>
    <name type="common">Five-seeded plume-poppy</name>
    <name type="synonym">Bocconia cordata</name>
    <dbReference type="NCBI Taxonomy" id="56857"/>
    <lineage>
        <taxon>Eukaryota</taxon>
        <taxon>Viridiplantae</taxon>
        <taxon>Streptophyta</taxon>
        <taxon>Embryophyta</taxon>
        <taxon>Tracheophyta</taxon>
        <taxon>Spermatophyta</taxon>
        <taxon>Magnoliopsida</taxon>
        <taxon>Ranunculales</taxon>
        <taxon>Papaveraceae</taxon>
        <taxon>Papaveroideae</taxon>
        <taxon>Macleaya</taxon>
    </lineage>
</organism>
<feature type="compositionally biased region" description="Polar residues" evidence="11">
    <location>
        <begin position="1987"/>
        <end position="2007"/>
    </location>
</feature>
<feature type="region of interest" description="Disordered" evidence="11">
    <location>
        <begin position="351"/>
        <end position="375"/>
    </location>
</feature>
<feature type="compositionally biased region" description="Basic residues" evidence="11">
    <location>
        <begin position="666"/>
        <end position="679"/>
    </location>
</feature>
<feature type="region of interest" description="Disordered" evidence="11">
    <location>
        <begin position="1754"/>
        <end position="1789"/>
    </location>
</feature>
<keyword evidence="3" id="KW-0158">Chromosome</keyword>
<evidence type="ECO:0000256" key="9">
    <source>
        <dbReference type="ARBA" id="ARBA00022833"/>
    </source>
</evidence>
<dbReference type="PROSITE" id="PS51215">
    <property type="entry name" value="AWS"/>
    <property type="match status" value="1"/>
</dbReference>
<evidence type="ECO:0000256" key="10">
    <source>
        <dbReference type="ARBA" id="ARBA00023242"/>
    </source>
</evidence>
<evidence type="ECO:0000256" key="2">
    <source>
        <dbReference type="ARBA" id="ARBA00004286"/>
    </source>
</evidence>
<evidence type="ECO:0000256" key="7">
    <source>
        <dbReference type="ARBA" id="ARBA00022723"/>
    </source>
</evidence>
<dbReference type="Gene3D" id="2.170.270.10">
    <property type="entry name" value="SET domain"/>
    <property type="match status" value="1"/>
</dbReference>
<keyword evidence="7" id="KW-0479">Metal-binding</keyword>
<dbReference type="GO" id="GO:0008270">
    <property type="term" value="F:zinc ion binding"/>
    <property type="evidence" value="ECO:0007669"/>
    <property type="project" value="UniProtKB-KW"/>
</dbReference>
<feature type="compositionally biased region" description="Polar residues" evidence="11">
    <location>
        <begin position="1342"/>
        <end position="1352"/>
    </location>
</feature>
<feature type="region of interest" description="Disordered" evidence="11">
    <location>
        <begin position="1401"/>
        <end position="1428"/>
    </location>
</feature>
<keyword evidence="4" id="KW-0489">Methyltransferase</keyword>
<dbReference type="SMART" id="SM00317">
    <property type="entry name" value="SET"/>
    <property type="match status" value="1"/>
</dbReference>
<evidence type="ECO:0000256" key="3">
    <source>
        <dbReference type="ARBA" id="ARBA00022454"/>
    </source>
</evidence>
<dbReference type="Proteomes" id="UP000195402">
    <property type="component" value="Unassembled WGS sequence"/>
</dbReference>
<evidence type="ECO:0000259" key="12">
    <source>
        <dbReference type="PROSITE" id="PS50280"/>
    </source>
</evidence>
<dbReference type="EMBL" id="MVGT01003475">
    <property type="protein sequence ID" value="OVA03854.1"/>
    <property type="molecule type" value="Genomic_DNA"/>
</dbReference>
<sequence length="2007" mass="219341">MGCCRHSNIVDESFSGLSSDSNCLFPVETSEGELGSFLENTEKGLFDKSRDFEGCENDILPCPELAPLSLNYNGDIADKLVLEKGLCSEEACLISNAYLNIEDRVAVFLSPGFSNIVASMNSVVDQEVRLVGRDGQEEDGYLNTVLSVSEQIPNSEIGVSVVDQLCCSVSTKESLMENKEFQSEDGIENSNQDGETCLPLSPLIASPIRCNEQNEQKDAKTFIPPDETVKDHEGIVEEKHNVLPGTSNALMTQVSDIEENTCNLIEGPPNIAFECAIEDSTSLQLSQHFGVLDISSFDCSGMQRHQEIDSSGGPPSCSLIDSTMQADNEGKDIVKPDFASTSTCTDIITSPPQRSTRQSKLVKITETRKTARRSRKPTNNMFPVRAIAMSLEIARGKRSCLSKRARSSIWGTLGNIINVFTENDGLLKYDPQFNQIEKQGSQKRKGGQGGKRLKSTRTGGSSRTSKKGNCRAITGHICLKVKRGGDLGQTSPQVVLPDVIDSLASAQAVVGECALESNCQITLEISKLVNDVDHKIVENVHDTRQFTSCSTDLENPVTFQGASVRDFHQGDISVVNALGDLESTVTQDISVVNTLGDCPGVSSQSGTETLGEAVVHRYSDPGTSPDSEVINVIQDDGVGARGQEDLRDTVLSCSQSVGPIGVTTSKKMKSKRKGKKNGKVKGPYPLVGYAPAEEKFRGPRSLKKSRNSAKCRPGLRVEDGLNPTDTVISATSGSVSISSSCMEGYPMEPFTVPGPVELGARLKVDTVLESCEMSGDLLPSCKTIGLKLPKSPQSSAGLSKHRSRAPDSARRTSGNSRQKKKGDSLKSVNKSKVKEKDILVQVASKGENHLETDEDVNICLSTGKHSELQGQPELSKINVMGPGNFDDQEKMNIGNKFASEDMSKSSLVSNVSDEKFLPLRNAWVRCDDCHKWRCISAALADSIEETNCQWTCKDNMDKAFAGCSIPQEKTNAEINAELEISDASCEEDVCYTNSNRKGFETKQLTVSKPSSWAHIKSNLFLHRRRKTQTIDEIMVCHCKPPQDGQLGCGDECLNRMLNIECVQGTCPCGDLCSNQQFQKRKYAKFKWFRCGKKGFGLQLQQNVYQGAFLIEYVGEVLDLHTYEVRQKEYASRGQKHFYFMTLNGSEVIDACAKGNLGRFINHSCDPNCRTEKWMVNGEVCIGLFALRDLKKGEEVTFDYNYVRVFGAAAKRCVCGSPECRGYIGGDPLNTEVVVQGDSDEEYPEPVMVPEDSYCVDIMDIIVSDSGLAEGALVQHTEGSLHASSTMITPSIEQLENSSEQDSRSRSVSSVQPLEISLLTEDTTSQSPSDTQEISLQPEDINYKSSSDVNPLQLSVGKEESTRRTSVMIQPLEASSLTTSSTSKSSSDSIAALRKCISETVEDKPSISKSPHVKSSRSSISIKKGKSSSCPVITNKPRVLANKPKKLLEGAASSRLEGVEDKLNELLDADGGISKRKDSTKGYLKLLLVTAASGDNVNGEAVQSTRDLSIILDALLKTKSRMVLGDIINKNGSLQMLHNIMKQNRRNFNKTPIIRKLLKVLEYLALKKILTVEHINSGPPCAGIESFRESILQLTRHGDVQVHQIARNFRDTYIPRPNRRISCSNRENGNFEIHSGSSFSRLSSSYRRWNDQEGVRPTEAVNANTHLGSSGPCSDGCPTNGAKTRKRKSRWDQPAETNPEDPQPPELITEDQNLNLKQKLEANQQQSVIEVGGERNICNGCDQSLLPQDDLMQQIHEDAPPGFPAPFSSSPSVPSNTSSSTASSSLSRNTNTYSGGCEVITGCLQGRYLSHLPVSYGIPVSFVEQLGTPTQAGMVDSWVIAPSIPFHPFPPLPRFPRDKSKTLPPPTSAMKTNGGCGEEVQREGNCHQADISFASTSGARPPEGSATGKANNDQQMVHERMRCFSTGGGGSLGKRYFRQQKWVNRRNGPPWISRRNNGWMGSKGSSNNNSRSGVQNVGLGNVEKSQRVSENNINSSTLYQQHPQYRYE</sequence>
<accession>A0A200Q063</accession>
<evidence type="ECO:0000259" key="13">
    <source>
        <dbReference type="PROSITE" id="PS50868"/>
    </source>
</evidence>
<dbReference type="CDD" id="cd19172">
    <property type="entry name" value="SET_SETD2"/>
    <property type="match status" value="1"/>
</dbReference>
<feature type="region of interest" description="Disordered" evidence="11">
    <location>
        <begin position="1945"/>
        <end position="2007"/>
    </location>
</feature>
<feature type="compositionally biased region" description="Polar residues" evidence="11">
    <location>
        <begin position="1661"/>
        <end position="1671"/>
    </location>
</feature>
<dbReference type="Pfam" id="PF17907">
    <property type="entry name" value="AWS"/>
    <property type="match status" value="1"/>
</dbReference>
<keyword evidence="6" id="KW-0949">S-adenosyl-L-methionine</keyword>
<feature type="compositionally biased region" description="Low complexity" evidence="11">
    <location>
        <begin position="1764"/>
        <end position="1786"/>
    </location>
</feature>
<keyword evidence="5" id="KW-0808">Transferase</keyword>
<keyword evidence="17" id="KW-1185">Reference proteome</keyword>
<dbReference type="PROSITE" id="PS50280">
    <property type="entry name" value="SET"/>
    <property type="match status" value="1"/>
</dbReference>
<dbReference type="FunFam" id="3.30.40.100:FF:000006">
    <property type="entry name" value="Histone-lysine N-methyltransferase"/>
    <property type="match status" value="1"/>
</dbReference>
<feature type="compositionally biased region" description="Basic residues" evidence="11">
    <location>
        <begin position="698"/>
        <end position="709"/>
    </location>
</feature>
<keyword evidence="8" id="KW-0863">Zinc-finger</keyword>
<feature type="domain" description="CW-type" evidence="14">
    <location>
        <begin position="917"/>
        <end position="971"/>
    </location>
</feature>
<dbReference type="OMA" id="DRNGWGC"/>
<dbReference type="Pfam" id="PF07496">
    <property type="entry name" value="zf-CW"/>
    <property type="match status" value="1"/>
</dbReference>
<evidence type="ECO:0000256" key="5">
    <source>
        <dbReference type="ARBA" id="ARBA00022679"/>
    </source>
</evidence>
<feature type="region of interest" description="Disordered" evidence="11">
    <location>
        <begin position="1292"/>
        <end position="1311"/>
    </location>
</feature>
<feature type="region of interest" description="Disordered" evidence="11">
    <location>
        <begin position="1661"/>
        <end position="1707"/>
    </location>
</feature>
<dbReference type="InterPro" id="IPR006560">
    <property type="entry name" value="AWS_dom"/>
</dbReference>
<protein>
    <submittedName>
        <fullName evidence="16">SET domain</fullName>
    </submittedName>
</protein>
<evidence type="ECO:0000256" key="1">
    <source>
        <dbReference type="ARBA" id="ARBA00004123"/>
    </source>
</evidence>
<feature type="compositionally biased region" description="Low complexity" evidence="11">
    <location>
        <begin position="1955"/>
        <end position="1977"/>
    </location>
</feature>
<evidence type="ECO:0000313" key="16">
    <source>
        <dbReference type="EMBL" id="OVA03854.1"/>
    </source>
</evidence>
<feature type="region of interest" description="Disordered" evidence="11">
    <location>
        <begin position="697"/>
        <end position="718"/>
    </location>
</feature>
<evidence type="ECO:0000256" key="8">
    <source>
        <dbReference type="ARBA" id="ARBA00022771"/>
    </source>
</evidence>
<feature type="domain" description="Post-SET" evidence="13">
    <location>
        <begin position="1208"/>
        <end position="1224"/>
    </location>
</feature>
<dbReference type="FunFam" id="2.170.270.10:FF:000035">
    <property type="entry name" value="Histone-lysine N-methyltransferase"/>
    <property type="match status" value="1"/>
</dbReference>
<dbReference type="Gene3D" id="3.30.40.100">
    <property type="match status" value="1"/>
</dbReference>
<dbReference type="InterPro" id="IPR044437">
    <property type="entry name" value="SETD2/Set2_SET"/>
</dbReference>
<dbReference type="PROSITE" id="PS50868">
    <property type="entry name" value="POST_SET"/>
    <property type="match status" value="1"/>
</dbReference>
<dbReference type="InterPro" id="IPR046341">
    <property type="entry name" value="SET_dom_sf"/>
</dbReference>
<feature type="region of interest" description="Disordered" evidence="11">
    <location>
        <begin position="662"/>
        <end position="684"/>
    </location>
</feature>
<feature type="region of interest" description="Disordered" evidence="11">
    <location>
        <begin position="788"/>
        <end position="830"/>
    </location>
</feature>
<evidence type="ECO:0000256" key="11">
    <source>
        <dbReference type="SAM" id="MobiDB-lite"/>
    </source>
</evidence>
<dbReference type="STRING" id="56857.A0A200Q063"/>
<feature type="compositionally biased region" description="Basic residues" evidence="11">
    <location>
        <begin position="441"/>
        <end position="455"/>
    </location>
</feature>
<dbReference type="GO" id="GO:0005694">
    <property type="term" value="C:chromosome"/>
    <property type="evidence" value="ECO:0007669"/>
    <property type="project" value="UniProtKB-SubCell"/>
</dbReference>
<dbReference type="PANTHER" id="PTHR22884">
    <property type="entry name" value="SET DOMAIN PROTEINS"/>
    <property type="match status" value="1"/>
</dbReference>
<feature type="domain" description="AWS" evidence="15">
    <location>
        <begin position="1031"/>
        <end position="1081"/>
    </location>
</feature>
<dbReference type="FunCoup" id="A0A200Q063">
    <property type="interactions" value="739"/>
</dbReference>
<evidence type="ECO:0000259" key="15">
    <source>
        <dbReference type="PROSITE" id="PS51215"/>
    </source>
</evidence>
<name>A0A200Q063_MACCD</name>
<dbReference type="InterPro" id="IPR003616">
    <property type="entry name" value="Post-SET_dom"/>
</dbReference>
<dbReference type="Pfam" id="PF00856">
    <property type="entry name" value="SET"/>
    <property type="match status" value="1"/>
</dbReference>
<dbReference type="SMART" id="SM00570">
    <property type="entry name" value="AWS"/>
    <property type="match status" value="1"/>
</dbReference>
<comment type="subcellular location">
    <subcellularLocation>
        <location evidence="2">Chromosome</location>
    </subcellularLocation>
    <subcellularLocation>
        <location evidence="1">Nucleus</location>
    </subcellularLocation>
</comment>
<dbReference type="GO" id="GO:0005634">
    <property type="term" value="C:nucleus"/>
    <property type="evidence" value="ECO:0007669"/>
    <property type="project" value="UniProtKB-SubCell"/>
</dbReference>
<dbReference type="InterPro" id="IPR001214">
    <property type="entry name" value="SET_dom"/>
</dbReference>
<dbReference type="InterPro" id="IPR050777">
    <property type="entry name" value="SET2_Histone-Lys_MeTrsfase"/>
</dbReference>
<dbReference type="InterPro" id="IPR011124">
    <property type="entry name" value="Znf_CW"/>
</dbReference>
<dbReference type="OrthoDB" id="422362at2759"/>
<reference evidence="16 17" key="1">
    <citation type="journal article" date="2017" name="Mol. Plant">
        <title>The Genome of Medicinal Plant Macleaya cordata Provides New Insights into Benzylisoquinoline Alkaloids Metabolism.</title>
        <authorList>
            <person name="Liu X."/>
            <person name="Liu Y."/>
            <person name="Huang P."/>
            <person name="Ma Y."/>
            <person name="Qing Z."/>
            <person name="Tang Q."/>
            <person name="Cao H."/>
            <person name="Cheng P."/>
            <person name="Zheng Y."/>
            <person name="Yuan Z."/>
            <person name="Zhou Y."/>
            <person name="Liu J."/>
            <person name="Tang Z."/>
            <person name="Zhuo Y."/>
            <person name="Zhang Y."/>
            <person name="Yu L."/>
            <person name="Huang J."/>
            <person name="Yang P."/>
            <person name="Peng Q."/>
            <person name="Zhang J."/>
            <person name="Jiang W."/>
            <person name="Zhang Z."/>
            <person name="Lin K."/>
            <person name="Ro D.K."/>
            <person name="Chen X."/>
            <person name="Xiong X."/>
            <person name="Shang Y."/>
            <person name="Huang S."/>
            <person name="Zeng J."/>
        </authorList>
    </citation>
    <scope>NUCLEOTIDE SEQUENCE [LARGE SCALE GENOMIC DNA]</scope>
    <source>
        <strain evidence="17">cv. BLH2017</strain>
        <tissue evidence="16">Root</tissue>
    </source>
</reference>
<evidence type="ECO:0000256" key="4">
    <source>
        <dbReference type="ARBA" id="ARBA00022603"/>
    </source>
</evidence>
<gene>
    <name evidence="16" type="ORF">BVC80_1323g15</name>
</gene>
<dbReference type="SUPFAM" id="SSF82199">
    <property type="entry name" value="SET domain"/>
    <property type="match status" value="1"/>
</dbReference>
<proteinExistence type="predicted"/>
<feature type="compositionally biased region" description="Polar residues" evidence="11">
    <location>
        <begin position="1319"/>
        <end position="1334"/>
    </location>
</feature>
<feature type="domain" description="SET" evidence="12">
    <location>
        <begin position="1083"/>
        <end position="1200"/>
    </location>
</feature>
<feature type="compositionally biased region" description="Low complexity" evidence="11">
    <location>
        <begin position="1415"/>
        <end position="1428"/>
    </location>
</feature>
<keyword evidence="9" id="KW-0862">Zinc</keyword>
<dbReference type="GO" id="GO:0032259">
    <property type="term" value="P:methylation"/>
    <property type="evidence" value="ECO:0007669"/>
    <property type="project" value="UniProtKB-KW"/>
</dbReference>
<feature type="region of interest" description="Disordered" evidence="11">
    <location>
        <begin position="437"/>
        <end position="468"/>
    </location>
</feature>
<comment type="caution">
    <text evidence="16">The sequence shown here is derived from an EMBL/GenBank/DDBJ whole genome shotgun (WGS) entry which is preliminary data.</text>
</comment>
<dbReference type="GO" id="GO:0046975">
    <property type="term" value="F:histone H3K36 methyltransferase activity"/>
    <property type="evidence" value="ECO:0007669"/>
    <property type="project" value="InterPro"/>
</dbReference>
<keyword evidence="10" id="KW-0539">Nucleus</keyword>
<dbReference type="PROSITE" id="PS51050">
    <property type="entry name" value="ZF_CW"/>
    <property type="match status" value="1"/>
</dbReference>
<evidence type="ECO:0000313" key="17">
    <source>
        <dbReference type="Proteomes" id="UP000195402"/>
    </source>
</evidence>
<dbReference type="InParanoid" id="A0A200Q063"/>
<feature type="region of interest" description="Disordered" evidence="11">
    <location>
        <begin position="1317"/>
        <end position="1369"/>
    </location>
</feature>
<evidence type="ECO:0000256" key="6">
    <source>
        <dbReference type="ARBA" id="ARBA00022691"/>
    </source>
</evidence>